<name>A0A3M0KN00_HIRRU</name>
<keyword evidence="5" id="KW-1185">Reference proteome</keyword>
<feature type="coiled-coil region" evidence="1">
    <location>
        <begin position="106"/>
        <end position="133"/>
    </location>
</feature>
<keyword evidence="1" id="KW-0175">Coiled coil</keyword>
<dbReference type="OrthoDB" id="512473at2759"/>
<evidence type="ECO:0000256" key="3">
    <source>
        <dbReference type="SAM" id="Phobius"/>
    </source>
</evidence>
<proteinExistence type="predicted"/>
<comment type="caution">
    <text evidence="4">The sequence shown here is derived from an EMBL/GenBank/DDBJ whole genome shotgun (WGS) entry which is preliminary data.</text>
</comment>
<organism evidence="4 5">
    <name type="scientific">Hirundo rustica rustica</name>
    <dbReference type="NCBI Taxonomy" id="333673"/>
    <lineage>
        <taxon>Eukaryota</taxon>
        <taxon>Metazoa</taxon>
        <taxon>Chordata</taxon>
        <taxon>Craniata</taxon>
        <taxon>Vertebrata</taxon>
        <taxon>Euteleostomi</taxon>
        <taxon>Archelosauria</taxon>
        <taxon>Archosauria</taxon>
        <taxon>Dinosauria</taxon>
        <taxon>Saurischia</taxon>
        <taxon>Theropoda</taxon>
        <taxon>Coelurosauria</taxon>
        <taxon>Aves</taxon>
        <taxon>Neognathae</taxon>
        <taxon>Neoaves</taxon>
        <taxon>Telluraves</taxon>
        <taxon>Australaves</taxon>
        <taxon>Passeriformes</taxon>
        <taxon>Sylvioidea</taxon>
        <taxon>Hirundinidae</taxon>
        <taxon>Hirundo</taxon>
    </lineage>
</organism>
<dbReference type="Proteomes" id="UP000269221">
    <property type="component" value="Unassembled WGS sequence"/>
</dbReference>
<evidence type="ECO:0000256" key="1">
    <source>
        <dbReference type="SAM" id="Coils"/>
    </source>
</evidence>
<accession>A0A3M0KN00</accession>
<dbReference type="PANTHER" id="PTHR33332">
    <property type="entry name" value="REVERSE TRANSCRIPTASE DOMAIN-CONTAINING PROTEIN"/>
    <property type="match status" value="1"/>
</dbReference>
<keyword evidence="3" id="KW-0472">Membrane</keyword>
<evidence type="ECO:0000313" key="5">
    <source>
        <dbReference type="Proteomes" id="UP000269221"/>
    </source>
</evidence>
<dbReference type="EMBL" id="QRBI01000106">
    <property type="protein sequence ID" value="RMC12624.1"/>
    <property type="molecule type" value="Genomic_DNA"/>
</dbReference>
<feature type="region of interest" description="Disordered" evidence="2">
    <location>
        <begin position="141"/>
        <end position="204"/>
    </location>
</feature>
<evidence type="ECO:0000313" key="4">
    <source>
        <dbReference type="EMBL" id="RMC12624.1"/>
    </source>
</evidence>
<sequence>MDPIDPSGTTTVRAAAGRLREPVERAEMPPFENKGLILGIMAGTAGLSLVLIWYRKIRKPGAAVRIRAFQDIGNSINSVGLQNEAPNEQGAVMVLHGRQLQILEKLNGLLLSVDELKREVEFLKEAIPKLEELVRNELHGKGDVQRVSPSHRATRRRKAETASGARETTSSEEAESEGGYLTAHTDSEGDSEEEKRCMKSPDAMVKSEEDEDLFNFLQQVDNLHKGSEDDKKEGFRLLLEREDKDLFLDKMSSTQLDKHIMERVSNWLTGQAQRVTVNGVTSGWGPVTRGVPQGSILCPVLFNIIINDLDTGLEGKQSKFTEDTKLGAAAEPFEGRGNLQRDVDKSGSWAITNCTKFNRGKCRILYVGRDNPGCMDRLGSGMLGSSTNGSWSLAS</sequence>
<reference evidence="4 5" key="1">
    <citation type="submission" date="2018-07" db="EMBL/GenBank/DDBJ databases">
        <title>A high quality draft genome assembly of the barn swallow (H. rustica rustica).</title>
        <authorList>
            <person name="Formenti G."/>
            <person name="Chiara M."/>
            <person name="Poveda L."/>
            <person name="Francoijs K.-J."/>
            <person name="Bonisoli-Alquati A."/>
            <person name="Canova L."/>
            <person name="Gianfranceschi L."/>
            <person name="Horner D.S."/>
            <person name="Saino N."/>
        </authorList>
    </citation>
    <scope>NUCLEOTIDE SEQUENCE [LARGE SCALE GENOMIC DNA]</scope>
    <source>
        <strain evidence="4">Chelidonia</strain>
        <tissue evidence="4">Blood</tissue>
    </source>
</reference>
<feature type="transmembrane region" description="Helical" evidence="3">
    <location>
        <begin position="35"/>
        <end position="54"/>
    </location>
</feature>
<dbReference type="AlphaFoldDB" id="A0A3M0KN00"/>
<gene>
    <name evidence="4" type="ORF">DUI87_10148</name>
</gene>
<keyword evidence="3" id="KW-1133">Transmembrane helix</keyword>
<dbReference type="STRING" id="333673.A0A3M0KN00"/>
<keyword evidence="3" id="KW-0812">Transmembrane</keyword>
<evidence type="ECO:0000256" key="2">
    <source>
        <dbReference type="SAM" id="MobiDB-lite"/>
    </source>
</evidence>
<protein>
    <submittedName>
        <fullName evidence="4">Uncharacterized protein</fullName>
    </submittedName>
</protein>